<protein>
    <recommendedName>
        <fullName evidence="1">DUF5648 domain-containing protein</fullName>
    </recommendedName>
</protein>
<dbReference type="EMBL" id="JMMZ01000014">
    <property type="protein sequence ID" value="OEU39915.1"/>
    <property type="molecule type" value="Genomic_DNA"/>
</dbReference>
<feature type="domain" description="DUF5648" evidence="1">
    <location>
        <begin position="44"/>
        <end position="180"/>
    </location>
</feature>
<organism evidence="2">
    <name type="scientific">Lactococcus cremoris subsp. cremoris IBB477</name>
    <dbReference type="NCBI Taxonomy" id="1449093"/>
    <lineage>
        <taxon>Bacteria</taxon>
        <taxon>Bacillati</taxon>
        <taxon>Bacillota</taxon>
        <taxon>Bacilli</taxon>
        <taxon>Lactobacillales</taxon>
        <taxon>Streptococcaceae</taxon>
        <taxon>Lactococcus</taxon>
        <taxon>Lactococcus cremoris subsp. cremoris</taxon>
    </lineage>
</organism>
<dbReference type="RefSeq" id="WP_046124748.1">
    <property type="nucleotide sequence ID" value="NZ_CM007353.1"/>
</dbReference>
<dbReference type="Pfam" id="PF18885">
    <property type="entry name" value="DUF5648"/>
    <property type="match status" value="1"/>
</dbReference>
<name>A0A1E7G4L6_LACLC</name>
<evidence type="ECO:0000313" key="2">
    <source>
        <dbReference type="EMBL" id="OEU39915.1"/>
    </source>
</evidence>
<dbReference type="AlphaFoldDB" id="A0A1E7G4L6"/>
<accession>A0A1E7G4L6</accession>
<evidence type="ECO:0000259" key="1">
    <source>
        <dbReference type="Pfam" id="PF18885"/>
    </source>
</evidence>
<dbReference type="Proteomes" id="UP000176236">
    <property type="component" value="Chromosome"/>
</dbReference>
<sequence>MNTHRTHQKLFKNGLLFGALLLGLGLSVKEATPAKAVTANFNGPIFRLYNPNSGEHVYTMNLAEKVNLTQLGWGYEGVLADSYYNYPGVNYTKIPVYRLYNSQSGQHLYTKNTYEVSSLRTKGWSNEGIVFYDSSNCPPGSILTVYRRYNPNNGQHFFTNNFSEAAYLDSIGWQNEGIAFEFNLPSHWDGPVRPA</sequence>
<dbReference type="InterPro" id="IPR043708">
    <property type="entry name" value="DUF5648"/>
</dbReference>
<proteinExistence type="predicted"/>
<reference evidence="2" key="1">
    <citation type="journal article" date="2016" name="Appl. Microbiol. Biotechnol.">
        <title>Adhesion of the genome-sequenced Lactococcus lactis subsp. cremoris IBB477 strain is mediated by specific molecular determinants.</title>
        <authorList>
            <person name="Radziwill-Bienkowska J.M."/>
            <person name="Le D.T."/>
            <person name="Szczesny P."/>
            <person name="Duviau M.P."/>
            <person name="Aleksandrzak-Piekarczyk T."/>
            <person name="Loubiere P."/>
            <person name="Mercier-Bonin M."/>
            <person name="Bardowski J.K."/>
            <person name="Kowalczyk M."/>
        </authorList>
    </citation>
    <scope>NUCLEOTIDE SEQUENCE [LARGE SCALE GENOMIC DNA]</scope>
    <source>
        <strain evidence="2">IBB477</strain>
    </source>
</reference>
<comment type="caution">
    <text evidence="2">The sequence shown here is derived from an EMBL/GenBank/DDBJ whole genome shotgun (WGS) entry which is preliminary data.</text>
</comment>
<gene>
    <name evidence="2" type="ORF">AJ89_05605</name>
</gene>